<reference evidence="2" key="1">
    <citation type="submission" date="2022-06" db="EMBL/GenBank/DDBJ databases">
        <title>Ornithinimicrobium HY1793.</title>
        <authorList>
            <person name="Huang Y."/>
        </authorList>
    </citation>
    <scope>NUCLEOTIDE SEQUENCE</scope>
    <source>
        <strain evidence="2">HY1793</strain>
    </source>
</reference>
<evidence type="ECO:0000313" key="3">
    <source>
        <dbReference type="Proteomes" id="UP001056455"/>
    </source>
</evidence>
<gene>
    <name evidence="2" type="ORF">NF556_01425</name>
</gene>
<dbReference type="Pfam" id="PF08808">
    <property type="entry name" value="RES"/>
    <property type="match status" value="1"/>
</dbReference>
<dbReference type="EMBL" id="CP099489">
    <property type="protein sequence ID" value="USQ82289.1"/>
    <property type="molecule type" value="Genomic_DNA"/>
</dbReference>
<keyword evidence="3" id="KW-1185">Reference proteome</keyword>
<sequence>MGQDVLQWTNPLLRIAPTQSAHALPFGALRTYGPVPGNRWDPHPPGQPRVHPPRWGVLYTSSTLTAACAETSQRTRTIDRHTGAPMVTTWTPTRPLRLLDLTAGSTWLIRHRAAAALTTGPAPHCQTWANRIVASLDEVVDGLCVPSVWTGTNVVLFGPGANTFPPAPTDRMPLADPALFPVLQKVAVQIGCTLI</sequence>
<name>A0ABY4YZW8_9MICO</name>
<organism evidence="2 3">
    <name type="scientific">Ornithinimicrobium faecis</name>
    <dbReference type="NCBI Taxonomy" id="2934158"/>
    <lineage>
        <taxon>Bacteria</taxon>
        <taxon>Bacillati</taxon>
        <taxon>Actinomycetota</taxon>
        <taxon>Actinomycetes</taxon>
        <taxon>Micrococcales</taxon>
        <taxon>Ornithinimicrobiaceae</taxon>
        <taxon>Ornithinimicrobium</taxon>
    </lineage>
</organism>
<evidence type="ECO:0000259" key="1">
    <source>
        <dbReference type="SMART" id="SM00953"/>
    </source>
</evidence>
<dbReference type="SMART" id="SM00953">
    <property type="entry name" value="RES"/>
    <property type="match status" value="1"/>
</dbReference>
<proteinExistence type="predicted"/>
<feature type="domain" description="RES" evidence="1">
    <location>
        <begin position="40"/>
        <end position="168"/>
    </location>
</feature>
<protein>
    <submittedName>
        <fullName evidence="2">RES family NAD+ phosphorylase</fullName>
    </submittedName>
</protein>
<accession>A0ABY4YZW8</accession>
<dbReference type="InterPro" id="IPR014914">
    <property type="entry name" value="RES_dom"/>
</dbReference>
<evidence type="ECO:0000313" key="2">
    <source>
        <dbReference type="EMBL" id="USQ82289.1"/>
    </source>
</evidence>
<dbReference type="RefSeq" id="WP_252595895.1">
    <property type="nucleotide sequence ID" value="NZ_CP099489.1"/>
</dbReference>
<dbReference type="Proteomes" id="UP001056455">
    <property type="component" value="Chromosome"/>
</dbReference>